<protein>
    <submittedName>
        <fullName evidence="1">Uncharacterized protein</fullName>
    </submittedName>
</protein>
<reference evidence="1" key="1">
    <citation type="submission" date="2022-02" db="EMBL/GenBank/DDBJ databases">
        <title>Plant Genome Project.</title>
        <authorList>
            <person name="Zhang R.-G."/>
        </authorList>
    </citation>
    <scope>NUCLEOTIDE SEQUENCE</scope>
    <source>
        <strain evidence="1">AT1</strain>
    </source>
</reference>
<accession>A0ACC0N901</accession>
<dbReference type="EMBL" id="CM046393">
    <property type="protein sequence ID" value="KAI8549554.1"/>
    <property type="molecule type" value="Genomic_DNA"/>
</dbReference>
<evidence type="ECO:0000313" key="2">
    <source>
        <dbReference type="Proteomes" id="UP001062846"/>
    </source>
</evidence>
<organism evidence="1 2">
    <name type="scientific">Rhododendron molle</name>
    <name type="common">Chinese azalea</name>
    <name type="synonym">Azalea mollis</name>
    <dbReference type="NCBI Taxonomy" id="49168"/>
    <lineage>
        <taxon>Eukaryota</taxon>
        <taxon>Viridiplantae</taxon>
        <taxon>Streptophyta</taxon>
        <taxon>Embryophyta</taxon>
        <taxon>Tracheophyta</taxon>
        <taxon>Spermatophyta</taxon>
        <taxon>Magnoliopsida</taxon>
        <taxon>eudicotyledons</taxon>
        <taxon>Gunneridae</taxon>
        <taxon>Pentapetalae</taxon>
        <taxon>asterids</taxon>
        <taxon>Ericales</taxon>
        <taxon>Ericaceae</taxon>
        <taxon>Ericoideae</taxon>
        <taxon>Rhodoreae</taxon>
        <taxon>Rhododendron</taxon>
    </lineage>
</organism>
<gene>
    <name evidence="1" type="ORF">RHMOL_Rhmol06G0033700</name>
</gene>
<evidence type="ECO:0000313" key="1">
    <source>
        <dbReference type="EMBL" id="KAI8549554.1"/>
    </source>
</evidence>
<dbReference type="Proteomes" id="UP001062846">
    <property type="component" value="Chromosome 6"/>
</dbReference>
<sequence>MALSRLPLSVHSLSAPPTHHHHYTTPPHRLSSPSAAPPSEFVDVRCICLDLSRYAYSLRMRLMFLICVSNAWHLNYIGPADSAQALPNDLRNYFPGGGVSTWILIRHGFRVWPIEVVNFQFGEGWDTFSETHNLKFGIKITMPCQRKWIFHTAIFDESDQELVYRWAGPNLQWREFHYPPVNLRIAFLPFTFAKEQTMLKFGSSPLELELLPSTRLPNLVHTSAVLLFATATLLVV</sequence>
<comment type="caution">
    <text evidence="1">The sequence shown here is derived from an EMBL/GenBank/DDBJ whole genome shotgun (WGS) entry which is preliminary data.</text>
</comment>
<proteinExistence type="predicted"/>
<keyword evidence="2" id="KW-1185">Reference proteome</keyword>
<name>A0ACC0N901_RHOML</name>